<protein>
    <recommendedName>
        <fullName evidence="3">Tetratricopeptide repeat protein</fullName>
    </recommendedName>
</protein>
<dbReference type="Proteomes" id="UP001058003">
    <property type="component" value="Chromosome"/>
</dbReference>
<dbReference type="AlphaFoldDB" id="A0A9Q9IRD3"/>
<organism evidence="1 2">
    <name type="scientific">Dactylosporangium aurantiacum</name>
    <dbReference type="NCBI Taxonomy" id="35754"/>
    <lineage>
        <taxon>Bacteria</taxon>
        <taxon>Bacillati</taxon>
        <taxon>Actinomycetota</taxon>
        <taxon>Actinomycetes</taxon>
        <taxon>Micromonosporales</taxon>
        <taxon>Micromonosporaceae</taxon>
        <taxon>Dactylosporangium</taxon>
    </lineage>
</organism>
<dbReference type="Gene3D" id="1.25.40.10">
    <property type="entry name" value="Tetratricopeptide repeat domain"/>
    <property type="match status" value="1"/>
</dbReference>
<dbReference type="KEGG" id="daur:Daura_18665"/>
<keyword evidence="2" id="KW-1185">Reference proteome</keyword>
<dbReference type="SUPFAM" id="SSF48452">
    <property type="entry name" value="TPR-like"/>
    <property type="match status" value="1"/>
</dbReference>
<name>A0A9Q9IRD3_9ACTN</name>
<dbReference type="RefSeq" id="WP_156089603.1">
    <property type="nucleotide sequence ID" value="NZ_CP073767.1"/>
</dbReference>
<evidence type="ECO:0008006" key="3">
    <source>
        <dbReference type="Google" id="ProtNLM"/>
    </source>
</evidence>
<dbReference type="InterPro" id="IPR011990">
    <property type="entry name" value="TPR-like_helical_dom_sf"/>
</dbReference>
<reference evidence="1" key="1">
    <citation type="submission" date="2021-04" db="EMBL/GenBank/DDBJ databases">
        <title>Dactylosporangium aurantiacum NRRL B-8018 full assembly.</title>
        <authorList>
            <person name="Hartkoorn R.C."/>
            <person name="Beaudoing E."/>
            <person name="Hot D."/>
        </authorList>
    </citation>
    <scope>NUCLEOTIDE SEQUENCE</scope>
    <source>
        <strain evidence="1">NRRL B-8018</strain>
    </source>
</reference>
<proteinExistence type="predicted"/>
<evidence type="ECO:0000313" key="1">
    <source>
        <dbReference type="EMBL" id="UWZ58009.1"/>
    </source>
</evidence>
<dbReference type="EMBL" id="CP073767">
    <property type="protein sequence ID" value="UWZ58009.1"/>
    <property type="molecule type" value="Genomic_DNA"/>
</dbReference>
<gene>
    <name evidence="1" type="ORF">Daura_18665</name>
</gene>
<dbReference type="OrthoDB" id="9814944at2"/>
<evidence type="ECO:0000313" key="2">
    <source>
        <dbReference type="Proteomes" id="UP001058003"/>
    </source>
</evidence>
<accession>A0A9Q9IRD3</accession>
<sequence>MLRRTSRRFEVSALRWSDAGEHHWAIAAAGDGVQLWRPAAAEHPSGLARALATRAMCLHVRGRTADAARDVEESLAHLERAPVSSDRPDVLADLAHVALMIDHCGRSDEALATVERLLPVAPRHAALLHARGTILFRHGRAEEAVAALREAAANGAERFGLRTSTSLLLLEALAATGRHQELREHAERVLPQLGVAAIGSVEGRRVHIGALELLQRHGVTPGRLRSLDREIAAQRRTLLRQLRRRRRLAAAMAVLTGQRRGWPPAPAHGSAPAVTPTGAAAAARVAQAEAALAGCRESGDARSVALAWSALAEARWAAGGQRPAALDAQREALAAARRWAGEHPEDARSALAEQLRRFATYAGTIGLRTDAQLALAEADELDGQAG</sequence>